<keyword evidence="2" id="KW-0472">Membrane</keyword>
<evidence type="ECO:0000256" key="2">
    <source>
        <dbReference type="SAM" id="Phobius"/>
    </source>
</evidence>
<feature type="region of interest" description="Disordered" evidence="1">
    <location>
        <begin position="94"/>
        <end position="114"/>
    </location>
</feature>
<dbReference type="PANTHER" id="PTHR40623:SF2">
    <property type="entry name" value="INTEGRAL MEMBRANE PROTEIN"/>
    <property type="match status" value="1"/>
</dbReference>
<feature type="compositionally biased region" description="Basic and acidic residues" evidence="1">
    <location>
        <begin position="264"/>
        <end position="275"/>
    </location>
</feature>
<evidence type="ECO:0000313" key="4">
    <source>
        <dbReference type="Proteomes" id="UP000319160"/>
    </source>
</evidence>
<dbReference type="EMBL" id="VFLP01000003">
    <property type="protein sequence ID" value="TRX98152.1"/>
    <property type="molecule type" value="Genomic_DNA"/>
</dbReference>
<dbReference type="PANTHER" id="PTHR40623">
    <property type="entry name" value="INTEGRAL MEMBRANE PROTEIN"/>
    <property type="match status" value="1"/>
</dbReference>
<feature type="transmembrane region" description="Helical" evidence="2">
    <location>
        <begin position="14"/>
        <end position="35"/>
    </location>
</feature>
<name>A0A553ID68_9PEZI</name>
<feature type="compositionally biased region" description="Polar residues" evidence="1">
    <location>
        <begin position="172"/>
        <end position="193"/>
    </location>
</feature>
<feature type="compositionally biased region" description="Polar residues" evidence="1">
    <location>
        <begin position="312"/>
        <end position="324"/>
    </location>
</feature>
<organism evidence="3 4">
    <name type="scientific">Xylaria flabelliformis</name>
    <dbReference type="NCBI Taxonomy" id="2512241"/>
    <lineage>
        <taxon>Eukaryota</taxon>
        <taxon>Fungi</taxon>
        <taxon>Dikarya</taxon>
        <taxon>Ascomycota</taxon>
        <taxon>Pezizomycotina</taxon>
        <taxon>Sordariomycetes</taxon>
        <taxon>Xylariomycetidae</taxon>
        <taxon>Xylariales</taxon>
        <taxon>Xylariaceae</taxon>
        <taxon>Xylaria</taxon>
    </lineage>
</organism>
<feature type="compositionally biased region" description="Basic and acidic residues" evidence="1">
    <location>
        <begin position="292"/>
        <end position="308"/>
    </location>
</feature>
<keyword evidence="4" id="KW-1185">Reference proteome</keyword>
<proteinExistence type="predicted"/>
<sequence>MIQFFSNWELWEQLTFVLAAGIVAVFFVGWIKLWWMQRLLKKHALLDEEKRVRQMELRKSGLPVGRRTDIPFGVRAIQSGVEIEGIWISRPVTPMEPRSSSKASSTTLDIDSELKSEDKGKAVLGSVIRPTATVTEVEPTPKPSPRLSPTGSYFRQPIRQDIAGTPPLGPQTAYSQSYAPQRSMNDNGHTTRYSHPPTPPEGSMARHYIETYMPTSSSSTTNSFPSPRIESALDRISISSEEGLSFSGPRFPPDVRGKPSGLSDNHRSPFNDHESPSSAGKSRVQGKYCSRVRAETRGDPFESPETDRTFSPAPQSVSRPSLASTRPIPVRTYTDRRENTSSRVVNVGFEVLPAGTFGRLSVDDDSPGLAK</sequence>
<protein>
    <submittedName>
        <fullName evidence="3">Uncharacterized protein</fullName>
    </submittedName>
</protein>
<feature type="region of interest" description="Disordered" evidence="1">
    <location>
        <begin position="132"/>
        <end position="204"/>
    </location>
</feature>
<keyword evidence="2" id="KW-1133">Transmembrane helix</keyword>
<dbReference type="AlphaFoldDB" id="A0A553ID68"/>
<reference evidence="4" key="1">
    <citation type="submission" date="2019-06" db="EMBL/GenBank/DDBJ databases">
        <title>Draft genome sequence of the griseofulvin-producing fungus Xylaria cubensis strain G536.</title>
        <authorList>
            <person name="Mead M.E."/>
            <person name="Raja H.A."/>
            <person name="Steenwyk J.L."/>
            <person name="Knowles S.L."/>
            <person name="Oberlies N.H."/>
            <person name="Rokas A."/>
        </authorList>
    </citation>
    <scope>NUCLEOTIDE SEQUENCE [LARGE SCALE GENOMIC DNA]</scope>
    <source>
        <strain evidence="4">G536</strain>
    </source>
</reference>
<evidence type="ECO:0000313" key="3">
    <source>
        <dbReference type="EMBL" id="TRX98152.1"/>
    </source>
</evidence>
<gene>
    <name evidence="3" type="ORF">FHL15_000797</name>
</gene>
<comment type="caution">
    <text evidence="3">The sequence shown here is derived from an EMBL/GenBank/DDBJ whole genome shotgun (WGS) entry which is preliminary data.</text>
</comment>
<feature type="compositionally biased region" description="Polar residues" evidence="1">
    <location>
        <begin position="98"/>
        <end position="109"/>
    </location>
</feature>
<evidence type="ECO:0000256" key="1">
    <source>
        <dbReference type="SAM" id="MobiDB-lite"/>
    </source>
</evidence>
<keyword evidence="2" id="KW-0812">Transmembrane</keyword>
<accession>A0A553ID68</accession>
<dbReference type="STRING" id="2512241.A0A553ID68"/>
<dbReference type="Proteomes" id="UP000319160">
    <property type="component" value="Unassembled WGS sequence"/>
</dbReference>
<dbReference type="OrthoDB" id="5426165at2759"/>
<feature type="region of interest" description="Disordered" evidence="1">
    <location>
        <begin position="240"/>
        <end position="341"/>
    </location>
</feature>